<evidence type="ECO:0000313" key="2">
    <source>
        <dbReference type="Proteomes" id="UP000053732"/>
    </source>
</evidence>
<organism evidence="1 2">
    <name type="scientific">Penicillium camemberti (strain FM 013)</name>
    <dbReference type="NCBI Taxonomy" id="1429867"/>
    <lineage>
        <taxon>Eukaryota</taxon>
        <taxon>Fungi</taxon>
        <taxon>Dikarya</taxon>
        <taxon>Ascomycota</taxon>
        <taxon>Pezizomycotina</taxon>
        <taxon>Eurotiomycetes</taxon>
        <taxon>Eurotiomycetidae</taxon>
        <taxon>Eurotiales</taxon>
        <taxon>Aspergillaceae</taxon>
        <taxon>Penicillium</taxon>
    </lineage>
</organism>
<dbReference type="EMBL" id="HG793168">
    <property type="protein sequence ID" value="CRL29365.1"/>
    <property type="molecule type" value="Genomic_DNA"/>
</dbReference>
<keyword evidence="2" id="KW-1185">Reference proteome</keyword>
<reference evidence="1 2" key="1">
    <citation type="journal article" date="2014" name="Nat. Commun.">
        <title>Multiple recent horizontal transfers of a large genomic region in cheese making fungi.</title>
        <authorList>
            <person name="Cheeseman K."/>
            <person name="Ropars J."/>
            <person name="Renault P."/>
            <person name="Dupont J."/>
            <person name="Gouzy J."/>
            <person name="Branca A."/>
            <person name="Abraham A.L."/>
            <person name="Ceppi M."/>
            <person name="Conseiller E."/>
            <person name="Debuchy R."/>
            <person name="Malagnac F."/>
            <person name="Goarin A."/>
            <person name="Silar P."/>
            <person name="Lacoste S."/>
            <person name="Sallet E."/>
            <person name="Bensimon A."/>
            <person name="Giraud T."/>
            <person name="Brygoo Y."/>
        </authorList>
    </citation>
    <scope>NUCLEOTIDE SEQUENCE [LARGE SCALE GENOMIC DNA]</scope>
    <source>
        <strain evidence="2">FM 013</strain>
    </source>
</reference>
<accession>A0A0G4PSL4</accession>
<sequence length="330" mass="37804">MPVRTRSSCAGGLSQLPVSPIMGVPCTIRASQPSYQDQQSPQYRALMAIAELPDPDRSILGGFLIDARDPQEAGRYFLRVTGINGTPQSIPTKTILEVLSDWKYLVNWFRPIVETRLSAAAERLVYRRDRRCCLTQRRLKHSDMRFVHIVPPRVLMSPHLVEGGRLSDMLHAFLSKDLMESLRSLLSLNLQPMERVQNLWLLSESAFQLVEAGGVWFKIRSWDPRNSHRRQSYLIKTNPYRHRAQIHIPVPSTLLMDYTTEQTPIPHTDLFEINVQLGVLNTMMCRQLENTVINLKRYIPEPRGIPNEASKFQMCNSEGGGILVWRICDT</sequence>
<dbReference type="Proteomes" id="UP000053732">
    <property type="component" value="Unassembled WGS sequence"/>
</dbReference>
<name>A0A0G4PSL4_PENC3</name>
<proteinExistence type="predicted"/>
<dbReference type="AlphaFoldDB" id="A0A0G4PSL4"/>
<protein>
    <submittedName>
        <fullName evidence="1">Str. FM013</fullName>
    </submittedName>
</protein>
<gene>
    <name evidence="1" type="ORF">PCAMFM013_S035g000060</name>
</gene>
<evidence type="ECO:0000313" key="1">
    <source>
        <dbReference type="EMBL" id="CRL29365.1"/>
    </source>
</evidence>